<dbReference type="OrthoDB" id="344900at2"/>
<organism evidence="1 2">
    <name type="scientific">Dolichospermum planctonicum</name>
    <dbReference type="NCBI Taxonomy" id="136072"/>
    <lineage>
        <taxon>Bacteria</taxon>
        <taxon>Bacillati</taxon>
        <taxon>Cyanobacteriota</taxon>
        <taxon>Cyanophyceae</taxon>
        <taxon>Nostocales</taxon>
        <taxon>Aphanizomenonaceae</taxon>
        <taxon>Dolichospermum</taxon>
    </lineage>
</organism>
<evidence type="ECO:0000313" key="1">
    <source>
        <dbReference type="EMBL" id="GCL41450.1"/>
    </source>
</evidence>
<proteinExistence type="predicted"/>
<reference evidence="2" key="1">
    <citation type="submission" date="2019-02" db="EMBL/GenBank/DDBJ databases">
        <title>Draft genome sequence of Dolichospermum planctonicum NIES-80.</title>
        <authorList>
            <person name="Yamaguchi H."/>
            <person name="Suzuki S."/>
            <person name="Kawachi M."/>
        </authorList>
    </citation>
    <scope>NUCLEOTIDE SEQUENCE [LARGE SCALE GENOMIC DNA]</scope>
    <source>
        <strain evidence="2">NIES-80</strain>
    </source>
</reference>
<dbReference type="Gene3D" id="3.90.1480.10">
    <property type="entry name" value="Alpha-2,3-sialyltransferase"/>
    <property type="match status" value="1"/>
</dbReference>
<evidence type="ECO:0000313" key="2">
    <source>
        <dbReference type="Proteomes" id="UP000299367"/>
    </source>
</evidence>
<dbReference type="Proteomes" id="UP000299367">
    <property type="component" value="Unassembled WGS sequence"/>
</dbReference>
<accession>A0A480A8P7</accession>
<sequence length="293" mass="34127">MNLKSKAKKTIKQIAFWTLPPGFQDIFRSIRNKTIFNNRHSHKEYAITKQNRELKNIHQGNRCFILATGPSINDQNLKLLKNEFCIAVSNFYLHPDFRLIDPQYYCIAPWHPPHNIENYLQLLKEIGDISKKCSFFLGINEYARVNQNNILLDRNVYYHDTRAIKLDKEVDLCHPVLPPMSVTIMALQSAIFMGFSEIYLLGCDHDSILNYSGKFANQHFYPEEKAKLVTDISTFKSGLLSYIVLWNQYEMLNTIAQSKNIKIFNATKRSLLDVFDKVNYESLFIVESEPCKT</sequence>
<protein>
    <submittedName>
        <fullName evidence="1">Uncharacterized protein</fullName>
    </submittedName>
</protein>
<dbReference type="RefSeq" id="WP_137907175.1">
    <property type="nucleotide sequence ID" value="NZ_BJCF01000008.1"/>
</dbReference>
<comment type="caution">
    <text evidence="1">The sequence shown here is derived from an EMBL/GenBank/DDBJ whole genome shotgun (WGS) entry which is preliminary data.</text>
</comment>
<name>A0A480A8P7_9CYAN</name>
<dbReference type="AlphaFoldDB" id="A0A480A8P7"/>
<dbReference type="EMBL" id="BJCF01000008">
    <property type="protein sequence ID" value="GCL41450.1"/>
    <property type="molecule type" value="Genomic_DNA"/>
</dbReference>
<gene>
    <name evidence="1" type="ORF">NIES80_11450</name>
</gene>